<protein>
    <submittedName>
        <fullName evidence="1">Uncharacterized protein</fullName>
    </submittedName>
</protein>
<gene>
    <name evidence="1" type="ORF">B0H17DRAFT_1129180</name>
</gene>
<organism evidence="1 2">
    <name type="scientific">Mycena rosella</name>
    <name type="common">Pink bonnet</name>
    <name type="synonym">Agaricus rosellus</name>
    <dbReference type="NCBI Taxonomy" id="1033263"/>
    <lineage>
        <taxon>Eukaryota</taxon>
        <taxon>Fungi</taxon>
        <taxon>Dikarya</taxon>
        <taxon>Basidiomycota</taxon>
        <taxon>Agaricomycotina</taxon>
        <taxon>Agaricomycetes</taxon>
        <taxon>Agaricomycetidae</taxon>
        <taxon>Agaricales</taxon>
        <taxon>Marasmiineae</taxon>
        <taxon>Mycenaceae</taxon>
        <taxon>Mycena</taxon>
    </lineage>
</organism>
<dbReference type="AlphaFoldDB" id="A0AAD7GPP1"/>
<reference evidence="1" key="1">
    <citation type="submission" date="2023-03" db="EMBL/GenBank/DDBJ databases">
        <title>Massive genome expansion in bonnet fungi (Mycena s.s.) driven by repeated elements and novel gene families across ecological guilds.</title>
        <authorList>
            <consortium name="Lawrence Berkeley National Laboratory"/>
            <person name="Harder C.B."/>
            <person name="Miyauchi S."/>
            <person name="Viragh M."/>
            <person name="Kuo A."/>
            <person name="Thoen E."/>
            <person name="Andreopoulos B."/>
            <person name="Lu D."/>
            <person name="Skrede I."/>
            <person name="Drula E."/>
            <person name="Henrissat B."/>
            <person name="Morin E."/>
            <person name="Kohler A."/>
            <person name="Barry K."/>
            <person name="LaButti K."/>
            <person name="Morin E."/>
            <person name="Salamov A."/>
            <person name="Lipzen A."/>
            <person name="Mereny Z."/>
            <person name="Hegedus B."/>
            <person name="Baldrian P."/>
            <person name="Stursova M."/>
            <person name="Weitz H."/>
            <person name="Taylor A."/>
            <person name="Grigoriev I.V."/>
            <person name="Nagy L.G."/>
            <person name="Martin F."/>
            <person name="Kauserud H."/>
        </authorList>
    </citation>
    <scope>NUCLEOTIDE SEQUENCE</scope>
    <source>
        <strain evidence="1">CBHHK067</strain>
    </source>
</reference>
<sequence>MDIIGLEGRGGVSFETNCSGDLLASFVAPVMVQPWCFRNVYMTNRIEKEIDKRNFEVFDAIEAQSGPETGADWRHTLTPVSIDKRVDSCSLLKRWNYGGTPVKISQEFQPCAQANFSNGIGVIEAEDAAVPMSKPRHDTDKLSGGSNAALPFGTTLFWVFTSQVTSRKALNSAHENATRTPEGTQEPPYIRNRNISAQIVSLEDILRPDRYISQFEKHAGKTRINPHLVQDWGSSGRTNLGCMKAALTFQTMHLEY</sequence>
<evidence type="ECO:0000313" key="1">
    <source>
        <dbReference type="EMBL" id="KAJ7699566.1"/>
    </source>
</evidence>
<evidence type="ECO:0000313" key="2">
    <source>
        <dbReference type="Proteomes" id="UP001221757"/>
    </source>
</evidence>
<accession>A0AAD7GPP1</accession>
<keyword evidence="2" id="KW-1185">Reference proteome</keyword>
<comment type="caution">
    <text evidence="1">The sequence shown here is derived from an EMBL/GenBank/DDBJ whole genome shotgun (WGS) entry which is preliminary data.</text>
</comment>
<name>A0AAD7GPP1_MYCRO</name>
<dbReference type="EMBL" id="JARKIE010000022">
    <property type="protein sequence ID" value="KAJ7699566.1"/>
    <property type="molecule type" value="Genomic_DNA"/>
</dbReference>
<dbReference type="Proteomes" id="UP001221757">
    <property type="component" value="Unassembled WGS sequence"/>
</dbReference>
<proteinExistence type="predicted"/>